<accession>A0A427Y2J1</accession>
<dbReference type="AlphaFoldDB" id="A0A427Y2J1"/>
<comment type="caution">
    <text evidence="2">The sequence shown here is derived from an EMBL/GenBank/DDBJ whole genome shotgun (WGS) entry which is preliminary data.</text>
</comment>
<feature type="compositionally biased region" description="Low complexity" evidence="1">
    <location>
        <begin position="316"/>
        <end position="326"/>
    </location>
</feature>
<feature type="region of interest" description="Disordered" evidence="1">
    <location>
        <begin position="189"/>
        <end position="348"/>
    </location>
</feature>
<evidence type="ECO:0000313" key="2">
    <source>
        <dbReference type="EMBL" id="RSH85243.1"/>
    </source>
</evidence>
<feature type="region of interest" description="Disordered" evidence="1">
    <location>
        <begin position="1"/>
        <end position="172"/>
    </location>
</feature>
<dbReference type="EMBL" id="RSCD01000021">
    <property type="protein sequence ID" value="RSH85243.1"/>
    <property type="molecule type" value="Genomic_DNA"/>
</dbReference>
<feature type="compositionally biased region" description="Polar residues" evidence="1">
    <location>
        <begin position="77"/>
        <end position="90"/>
    </location>
</feature>
<proteinExistence type="predicted"/>
<feature type="compositionally biased region" description="Low complexity" evidence="1">
    <location>
        <begin position="18"/>
        <end position="61"/>
    </location>
</feature>
<gene>
    <name evidence="2" type="ORF">EHS25_005050</name>
</gene>
<organism evidence="2 3">
    <name type="scientific">Saitozyma podzolica</name>
    <dbReference type="NCBI Taxonomy" id="1890683"/>
    <lineage>
        <taxon>Eukaryota</taxon>
        <taxon>Fungi</taxon>
        <taxon>Dikarya</taxon>
        <taxon>Basidiomycota</taxon>
        <taxon>Agaricomycotina</taxon>
        <taxon>Tremellomycetes</taxon>
        <taxon>Tremellales</taxon>
        <taxon>Trimorphomycetaceae</taxon>
        <taxon>Saitozyma</taxon>
    </lineage>
</organism>
<feature type="compositionally biased region" description="Polar residues" evidence="1">
    <location>
        <begin position="199"/>
        <end position="209"/>
    </location>
</feature>
<dbReference type="Proteomes" id="UP000279259">
    <property type="component" value="Unassembled WGS sequence"/>
</dbReference>
<protein>
    <submittedName>
        <fullName evidence="2">Uncharacterized protein</fullName>
    </submittedName>
</protein>
<dbReference type="OrthoDB" id="2575478at2759"/>
<reference evidence="2 3" key="1">
    <citation type="submission" date="2018-11" db="EMBL/GenBank/DDBJ databases">
        <title>Genome sequence of Saitozyma podzolica DSM 27192.</title>
        <authorList>
            <person name="Aliyu H."/>
            <person name="Gorte O."/>
            <person name="Ochsenreither K."/>
        </authorList>
    </citation>
    <scope>NUCLEOTIDE SEQUENCE [LARGE SCALE GENOMIC DNA]</scope>
    <source>
        <strain evidence="2 3">DSM 27192</strain>
    </source>
</reference>
<evidence type="ECO:0000256" key="1">
    <source>
        <dbReference type="SAM" id="MobiDB-lite"/>
    </source>
</evidence>
<name>A0A427Y2J1_9TREE</name>
<feature type="compositionally biased region" description="Low complexity" evidence="1">
    <location>
        <begin position="113"/>
        <end position="126"/>
    </location>
</feature>
<sequence length="447" mass="48765">MPPPLTRSQHLHLRRSTPRSPSNSSTLSDPPSSPSSASDSVAAAPDPAVPEATEPAVVPVRVRTEDVAPPTKRRKTSPVSTPQPDASRANSVVPRSFPAPAPAKAKAPRQSNSLAGTARTLAAAAAVREREREAASARVTPTHVVEDDAPLPKVPRVGMGEGPFPVPSESDLRHEALYIIEAAKRHREQLALRERNRPTPATNGQNGHQSRLPPSGTARHRLTPPLTGEQYRSTQPYAADYDQPYHTPAYTARPRPASPADNVDGDPFMSSGPSSLRGDQRNRGQPSRPPVESRRYSVPDEDGEEEFESRFASIQDSYASAAATSDAGRRTSLIRPDDPRPPKFYEGQEPTVLLAPNANDIASLNKRGKNDRHEKAYIEGFEGISEEHEENIRRFVDNVRLNLVSLADHYFPVPGPRRDALLEATGRELQKFGLFLTDDAEGALQLR</sequence>
<keyword evidence="3" id="KW-1185">Reference proteome</keyword>
<evidence type="ECO:0000313" key="3">
    <source>
        <dbReference type="Proteomes" id="UP000279259"/>
    </source>
</evidence>